<gene>
    <name evidence="1" type="ORF">T05_610</name>
</gene>
<name>A0A0V0TD60_9BILA</name>
<dbReference type="OrthoDB" id="10527167at2759"/>
<dbReference type="EMBL" id="JYDJ01000340">
    <property type="protein sequence ID" value="KRX36848.1"/>
    <property type="molecule type" value="Genomic_DNA"/>
</dbReference>
<protein>
    <submittedName>
        <fullName evidence="1">Uncharacterized protein</fullName>
    </submittedName>
</protein>
<sequence>MNWCVTSRRVWPLDLPPGLRQFVRRYYSSPTRLRSRGLFFVSPSSAFVSSLQLHSTLVRLITAWMVSAASIYRNIPPQGGTGVAAYYAAALIRCPDGPSVTGDDRTTR</sequence>
<reference evidence="1 2" key="1">
    <citation type="submission" date="2015-01" db="EMBL/GenBank/DDBJ databases">
        <title>Evolution of Trichinella species and genotypes.</title>
        <authorList>
            <person name="Korhonen P.K."/>
            <person name="Edoardo P."/>
            <person name="Giuseppe L.R."/>
            <person name="Gasser R.B."/>
        </authorList>
    </citation>
    <scope>NUCLEOTIDE SEQUENCE [LARGE SCALE GENOMIC DNA]</scope>
    <source>
        <strain evidence="1">ISS417</strain>
    </source>
</reference>
<comment type="caution">
    <text evidence="1">The sequence shown here is derived from an EMBL/GenBank/DDBJ whole genome shotgun (WGS) entry which is preliminary data.</text>
</comment>
<dbReference type="Proteomes" id="UP000055048">
    <property type="component" value="Unassembled WGS sequence"/>
</dbReference>
<proteinExistence type="predicted"/>
<keyword evidence="2" id="KW-1185">Reference proteome</keyword>
<dbReference type="AlphaFoldDB" id="A0A0V0TD60"/>
<evidence type="ECO:0000313" key="2">
    <source>
        <dbReference type="Proteomes" id="UP000055048"/>
    </source>
</evidence>
<accession>A0A0V0TD60</accession>
<evidence type="ECO:0000313" key="1">
    <source>
        <dbReference type="EMBL" id="KRX36848.1"/>
    </source>
</evidence>
<organism evidence="1 2">
    <name type="scientific">Trichinella murrelli</name>
    <dbReference type="NCBI Taxonomy" id="144512"/>
    <lineage>
        <taxon>Eukaryota</taxon>
        <taxon>Metazoa</taxon>
        <taxon>Ecdysozoa</taxon>
        <taxon>Nematoda</taxon>
        <taxon>Enoplea</taxon>
        <taxon>Dorylaimia</taxon>
        <taxon>Trichinellida</taxon>
        <taxon>Trichinellidae</taxon>
        <taxon>Trichinella</taxon>
    </lineage>
</organism>